<reference evidence="1 2" key="1">
    <citation type="submission" date="2017-07" db="EMBL/GenBank/DDBJ databases">
        <title>Genomes of Fischerella (Mastigocladus) sp. strains.</title>
        <authorList>
            <person name="Miller S.R."/>
        </authorList>
    </citation>
    <scope>NUCLEOTIDE SEQUENCE [LARGE SCALE GENOMIC DNA]</scope>
    <source>
        <strain evidence="1 2">CCMEE 5318</strain>
    </source>
</reference>
<comment type="caution">
    <text evidence="1">The sequence shown here is derived from an EMBL/GenBank/DDBJ whole genome shotgun (WGS) entry which is preliminary data.</text>
</comment>
<dbReference type="EMBL" id="NMQE01000652">
    <property type="protein sequence ID" value="PMB18909.1"/>
    <property type="molecule type" value="Genomic_DNA"/>
</dbReference>
<dbReference type="Proteomes" id="UP000235081">
    <property type="component" value="Unassembled WGS sequence"/>
</dbReference>
<dbReference type="AlphaFoldDB" id="A0A2N6L9G4"/>
<accession>A0A2N6L9G4</accession>
<dbReference type="RefSeq" id="WP_219724715.1">
    <property type="nucleotide sequence ID" value="NZ_NMQE01000652.1"/>
</dbReference>
<sequence length="60" mass="6596">AGGRRQEAGGRRCRESGMILFSITNKKFNTWCLGDLVVHYSSLICATPEGILDQLIANNI</sequence>
<name>A0A2N6L9G4_9CYAN</name>
<evidence type="ECO:0000313" key="2">
    <source>
        <dbReference type="Proteomes" id="UP000235081"/>
    </source>
</evidence>
<organism evidence="1 2">
    <name type="scientific">Fischerella thermalis CCMEE 5318</name>
    <dbReference type="NCBI Taxonomy" id="2019666"/>
    <lineage>
        <taxon>Bacteria</taxon>
        <taxon>Bacillati</taxon>
        <taxon>Cyanobacteriota</taxon>
        <taxon>Cyanophyceae</taxon>
        <taxon>Nostocales</taxon>
        <taxon>Hapalosiphonaceae</taxon>
        <taxon>Fischerella</taxon>
    </lineage>
</organism>
<gene>
    <name evidence="1" type="ORF">CEN46_19825</name>
</gene>
<protein>
    <submittedName>
        <fullName evidence="1">Uncharacterized protein</fullName>
    </submittedName>
</protein>
<proteinExistence type="predicted"/>
<evidence type="ECO:0000313" key="1">
    <source>
        <dbReference type="EMBL" id="PMB18909.1"/>
    </source>
</evidence>
<feature type="non-terminal residue" evidence="1">
    <location>
        <position position="1"/>
    </location>
</feature>